<evidence type="ECO:0000256" key="4">
    <source>
        <dbReference type="ARBA" id="ARBA00074799"/>
    </source>
</evidence>
<dbReference type="PANTHER" id="PTHR30522">
    <property type="entry name" value="NUCLEOSIDE TRIPHOSPHATE PYROPHOSPHOHYDROLASE"/>
    <property type="match status" value="1"/>
</dbReference>
<dbReference type="GO" id="GO:0046061">
    <property type="term" value="P:dATP catabolic process"/>
    <property type="evidence" value="ECO:0007669"/>
    <property type="project" value="TreeGrafter"/>
</dbReference>
<dbReference type="RefSeq" id="WP_211862789.1">
    <property type="nucleotide sequence ID" value="NZ_JAAEDM010000039.1"/>
</dbReference>
<comment type="catalytic activity">
    <reaction evidence="1">
        <text>ATP + H2O = AMP + diphosphate + H(+)</text>
        <dbReference type="Rhea" id="RHEA:14245"/>
        <dbReference type="ChEBI" id="CHEBI:15377"/>
        <dbReference type="ChEBI" id="CHEBI:15378"/>
        <dbReference type="ChEBI" id="CHEBI:30616"/>
        <dbReference type="ChEBI" id="CHEBI:33019"/>
        <dbReference type="ChEBI" id="CHEBI:456215"/>
        <dbReference type="EC" id="3.6.1.8"/>
    </reaction>
</comment>
<reference evidence="7" key="1">
    <citation type="submission" date="2020-01" db="EMBL/GenBank/DDBJ databases">
        <authorList>
            <person name="Rat A."/>
        </authorList>
    </citation>
    <scope>NUCLEOTIDE SEQUENCE</scope>
    <source>
        <strain evidence="7">LMG 31231</strain>
    </source>
</reference>
<dbReference type="PANTHER" id="PTHR30522:SF0">
    <property type="entry name" value="NUCLEOSIDE TRIPHOSPHATE PYROPHOSPHOHYDROLASE"/>
    <property type="match status" value="1"/>
</dbReference>
<dbReference type="InterPro" id="IPR011551">
    <property type="entry name" value="NTP_PyrPHydrolase_MazG"/>
</dbReference>
<comment type="caution">
    <text evidence="7">The sequence shown here is derived from an EMBL/GenBank/DDBJ whole genome shotgun (WGS) entry which is preliminary data.</text>
</comment>
<dbReference type="EC" id="3.6.1.8" evidence="3"/>
<comment type="similarity">
    <text evidence="2">Belongs to the nucleoside triphosphate pyrophosphohydrolase family.</text>
</comment>
<dbReference type="Gene3D" id="1.10.287.1080">
    <property type="entry name" value="MazG-like"/>
    <property type="match status" value="2"/>
</dbReference>
<gene>
    <name evidence="7" type="primary">mazG</name>
    <name evidence="7" type="ORF">GXW76_14385</name>
</gene>
<dbReference type="GO" id="GO:0047693">
    <property type="term" value="F:ATP diphosphatase activity"/>
    <property type="evidence" value="ECO:0007669"/>
    <property type="project" value="UniProtKB-EC"/>
</dbReference>
<dbReference type="GO" id="GO:0046052">
    <property type="term" value="P:UTP catabolic process"/>
    <property type="evidence" value="ECO:0007669"/>
    <property type="project" value="TreeGrafter"/>
</dbReference>
<dbReference type="NCBIfam" id="NF007113">
    <property type="entry name" value="PRK09562.1"/>
    <property type="match status" value="1"/>
</dbReference>
<dbReference type="InterPro" id="IPR004518">
    <property type="entry name" value="MazG-like_dom"/>
</dbReference>
<evidence type="ECO:0000256" key="2">
    <source>
        <dbReference type="ARBA" id="ARBA00061115"/>
    </source>
</evidence>
<dbReference type="SUPFAM" id="SSF101386">
    <property type="entry name" value="all-alpha NTP pyrophosphatases"/>
    <property type="match status" value="2"/>
</dbReference>
<keyword evidence="7" id="KW-0378">Hydrolase</keyword>
<dbReference type="GO" id="GO:0046047">
    <property type="term" value="P:TTP catabolic process"/>
    <property type="evidence" value="ECO:0007669"/>
    <property type="project" value="TreeGrafter"/>
</dbReference>
<evidence type="ECO:0000259" key="6">
    <source>
        <dbReference type="Pfam" id="PF03819"/>
    </source>
</evidence>
<dbReference type="GO" id="GO:0046081">
    <property type="term" value="P:dUTP catabolic process"/>
    <property type="evidence" value="ECO:0007669"/>
    <property type="project" value="TreeGrafter"/>
</dbReference>
<protein>
    <recommendedName>
        <fullName evidence="4">Nucleoside triphosphate pyrophosphohydrolase</fullName>
        <ecNumber evidence="3">3.6.1.8</ecNumber>
    </recommendedName>
</protein>
<dbReference type="NCBIfam" id="TIGR00444">
    <property type="entry name" value="mazG"/>
    <property type="match status" value="1"/>
</dbReference>
<feature type="coiled-coil region" evidence="5">
    <location>
        <begin position="170"/>
        <end position="197"/>
    </location>
</feature>
<feature type="domain" description="NTP pyrophosphohydrolase MazG-like" evidence="6">
    <location>
        <begin position="38"/>
        <end position="111"/>
    </location>
</feature>
<feature type="domain" description="NTP pyrophosphohydrolase MazG-like" evidence="6">
    <location>
        <begin position="176"/>
        <end position="239"/>
    </location>
</feature>
<evidence type="ECO:0000256" key="3">
    <source>
        <dbReference type="ARBA" id="ARBA00066372"/>
    </source>
</evidence>
<sequence length="277" mass="31341">MTAKHTPAPPPDDALRHLLDVMARLRDPNTGCPWDQVQDFASIAPYTIEEAYEVEDAIERGAPASLLDELGDLLFQVVYHARMAEERGWFAFADVAAAIADKMIRRHPHVFGAEEARSAEQQTAAWEAQKEAERAMRAESGTLAGIPTTLPALTRAAKLTRRAGRVGFDWPDAAAVLDKLEEEAEELRSELRISSEEIDPERLKDEVGDLLFVLANLARKLDLDPEVCLRGANRKFERRFRYIEQTLQYEGLTPADSTLERMETLWTEAKRREREID</sequence>
<proteinExistence type="inferred from homology"/>
<dbReference type="GO" id="GO:0006950">
    <property type="term" value="P:response to stress"/>
    <property type="evidence" value="ECO:0007669"/>
    <property type="project" value="UniProtKB-ARBA"/>
</dbReference>
<dbReference type="Proteomes" id="UP001138751">
    <property type="component" value="Unassembled WGS sequence"/>
</dbReference>
<dbReference type="Pfam" id="PF03819">
    <property type="entry name" value="MazG"/>
    <property type="match status" value="2"/>
</dbReference>
<reference evidence="7" key="2">
    <citation type="journal article" date="2021" name="Syst. Appl. Microbiol.">
        <title>Roseomonas hellenica sp. nov., isolated from roots of wild-growing Alkanna tinctoria.</title>
        <authorList>
            <person name="Rat A."/>
            <person name="Naranjo H.D."/>
            <person name="Lebbe L."/>
            <person name="Cnockaert M."/>
            <person name="Krigas N."/>
            <person name="Grigoriadou K."/>
            <person name="Maloupa E."/>
            <person name="Willems A."/>
        </authorList>
    </citation>
    <scope>NUCLEOTIDE SEQUENCE</scope>
    <source>
        <strain evidence="7">LMG 31231</strain>
    </source>
</reference>
<name>A0A9X9WYY9_9PROT</name>
<organism evidence="7 8">
    <name type="scientific">Neoroseomonas soli</name>
    <dbReference type="NCBI Taxonomy" id="1081025"/>
    <lineage>
        <taxon>Bacteria</taxon>
        <taxon>Pseudomonadati</taxon>
        <taxon>Pseudomonadota</taxon>
        <taxon>Alphaproteobacteria</taxon>
        <taxon>Acetobacterales</taxon>
        <taxon>Acetobacteraceae</taxon>
        <taxon>Neoroseomonas</taxon>
    </lineage>
</organism>
<dbReference type="FunFam" id="1.10.287.1080:FF:000001">
    <property type="entry name" value="Nucleoside triphosphate pyrophosphohydrolase"/>
    <property type="match status" value="1"/>
</dbReference>
<dbReference type="CDD" id="cd11528">
    <property type="entry name" value="NTP-PPase_MazG_Nterm"/>
    <property type="match status" value="1"/>
</dbReference>
<dbReference type="GO" id="GO:0046076">
    <property type="term" value="P:dTTP catabolic process"/>
    <property type="evidence" value="ECO:0007669"/>
    <property type="project" value="TreeGrafter"/>
</dbReference>
<evidence type="ECO:0000313" key="7">
    <source>
        <dbReference type="EMBL" id="MBR0672368.1"/>
    </source>
</evidence>
<dbReference type="FunFam" id="1.10.287.1080:FF:000003">
    <property type="entry name" value="Nucleoside triphosphate pyrophosphohydrolase"/>
    <property type="match status" value="1"/>
</dbReference>
<evidence type="ECO:0000256" key="5">
    <source>
        <dbReference type="SAM" id="Coils"/>
    </source>
</evidence>
<evidence type="ECO:0000313" key="8">
    <source>
        <dbReference type="Proteomes" id="UP001138751"/>
    </source>
</evidence>
<evidence type="ECO:0000256" key="1">
    <source>
        <dbReference type="ARBA" id="ARBA00052141"/>
    </source>
</evidence>
<dbReference type="AlphaFoldDB" id="A0A9X9WYY9"/>
<dbReference type="InterPro" id="IPR048015">
    <property type="entry name" value="NTP-PPase_MazG-like_N"/>
</dbReference>
<dbReference type="CDD" id="cd11529">
    <property type="entry name" value="NTP-PPase_MazG_Cterm"/>
    <property type="match status" value="1"/>
</dbReference>
<dbReference type="InterPro" id="IPR048011">
    <property type="entry name" value="NTP-PPase_MazG-like_C"/>
</dbReference>
<dbReference type="GO" id="GO:0006203">
    <property type="term" value="P:dGTP catabolic process"/>
    <property type="evidence" value="ECO:0007669"/>
    <property type="project" value="TreeGrafter"/>
</dbReference>
<keyword evidence="8" id="KW-1185">Reference proteome</keyword>
<accession>A0A9X9WYY9</accession>
<keyword evidence="5" id="KW-0175">Coiled coil</keyword>
<dbReference type="EMBL" id="JAAEDM010000039">
    <property type="protein sequence ID" value="MBR0672368.1"/>
    <property type="molecule type" value="Genomic_DNA"/>
</dbReference>